<dbReference type="Gene3D" id="3.30.420.10">
    <property type="entry name" value="Ribonuclease H-like superfamily/Ribonuclease H"/>
    <property type="match status" value="1"/>
</dbReference>
<dbReference type="AlphaFoldDB" id="A0A6L2KWD0"/>
<evidence type="ECO:0000313" key="2">
    <source>
        <dbReference type="EMBL" id="GEU52204.1"/>
    </source>
</evidence>
<dbReference type="SUPFAM" id="SSF56672">
    <property type="entry name" value="DNA/RNA polymerases"/>
    <property type="match status" value="1"/>
</dbReference>
<feature type="domain" description="Integrase catalytic" evidence="1">
    <location>
        <begin position="368"/>
        <end position="464"/>
    </location>
</feature>
<dbReference type="InterPro" id="IPR036397">
    <property type="entry name" value="RNaseH_sf"/>
</dbReference>
<keyword evidence="2" id="KW-0695">RNA-directed DNA polymerase</keyword>
<dbReference type="PANTHER" id="PTHR45835:SF99">
    <property type="entry name" value="CHROMO DOMAIN-CONTAINING PROTEIN-RELATED"/>
    <property type="match status" value="1"/>
</dbReference>
<protein>
    <submittedName>
        <fullName evidence="2">Reverse transcriptase domain-containing protein</fullName>
    </submittedName>
</protein>
<dbReference type="InterPro" id="IPR012337">
    <property type="entry name" value="RNaseH-like_sf"/>
</dbReference>
<dbReference type="GO" id="GO:0003676">
    <property type="term" value="F:nucleic acid binding"/>
    <property type="evidence" value="ECO:0007669"/>
    <property type="project" value="InterPro"/>
</dbReference>
<dbReference type="GO" id="GO:0003964">
    <property type="term" value="F:RNA-directed DNA polymerase activity"/>
    <property type="evidence" value="ECO:0007669"/>
    <property type="project" value="UniProtKB-KW"/>
</dbReference>
<sequence>MSSAVQGTFFILELAPCFLRGLLMGIGDKKEIRDFRELVIKGMLVNIQSVQNATSIILVTALCVVDVTKWVTLPDNARVELLMRDCPRMNRATTSEGNYPNPMLAIKGNTNHGNNRNRAQGRAFGLGVVEAPQDPNVVMGMDWLSKLRVKIVCYEKIIQILLSNGDILEVHGERPEGLKQLKSMKVNELKLEDILVVCEFPSVFPEDLSGLPPSRKVKFRIDLIPGAMLVAKSPYRLAPMEMQELSNQLIELQEKERLKPRRAQAMSMKIHSSIKARILEAQSEASKGVNTLAEMLKGLDKKLKRKENGRLYLAERIWVPVYGNLRTLIINEAYTTRMKKDIAMYVSKCLTCSKVKAEHHKPSRLLQQPEIPEWKWENITINFINKLPRTSSGHDSIWVIVDRLTKSAHFLAIREDYKIERLERLYIKEIVERHGVPMSIISDRDSYFTSRFWQSLQKALGTRLDLKTTDKIVQIKERLKTAQDRQKSYADNQQKPLEYNVSDKVILKVFPWKGMVAVEICHHRFSSLLSSRNGTLNKILEKLDQMVKDFMLFKYNPRMTTRIWSGDDKRRSKEFMRMIATPGEPDLPVLVPESLQERTDEELTETDVKRMDADDQAIQTILLGLPEDVYAAVDSCETTKEIWERVRQMMKGSDIEEQEKKAKLFNE</sequence>
<dbReference type="PANTHER" id="PTHR45835">
    <property type="entry name" value="YALI0A06105P"/>
    <property type="match status" value="1"/>
</dbReference>
<gene>
    <name evidence="2" type="ORF">Tci_024182</name>
</gene>
<evidence type="ECO:0000259" key="1">
    <source>
        <dbReference type="PROSITE" id="PS50994"/>
    </source>
</evidence>
<proteinExistence type="predicted"/>
<dbReference type="SUPFAM" id="SSF53098">
    <property type="entry name" value="Ribonuclease H-like"/>
    <property type="match status" value="1"/>
</dbReference>
<dbReference type="InterPro" id="IPR043502">
    <property type="entry name" value="DNA/RNA_pol_sf"/>
</dbReference>
<organism evidence="2">
    <name type="scientific">Tanacetum cinerariifolium</name>
    <name type="common">Dalmatian daisy</name>
    <name type="synonym">Chrysanthemum cinerariifolium</name>
    <dbReference type="NCBI Taxonomy" id="118510"/>
    <lineage>
        <taxon>Eukaryota</taxon>
        <taxon>Viridiplantae</taxon>
        <taxon>Streptophyta</taxon>
        <taxon>Embryophyta</taxon>
        <taxon>Tracheophyta</taxon>
        <taxon>Spermatophyta</taxon>
        <taxon>Magnoliopsida</taxon>
        <taxon>eudicotyledons</taxon>
        <taxon>Gunneridae</taxon>
        <taxon>Pentapetalae</taxon>
        <taxon>asterids</taxon>
        <taxon>campanulids</taxon>
        <taxon>Asterales</taxon>
        <taxon>Asteraceae</taxon>
        <taxon>Asteroideae</taxon>
        <taxon>Anthemideae</taxon>
        <taxon>Anthemidinae</taxon>
        <taxon>Tanacetum</taxon>
    </lineage>
</organism>
<dbReference type="PROSITE" id="PS50994">
    <property type="entry name" value="INTEGRASE"/>
    <property type="match status" value="1"/>
</dbReference>
<name>A0A6L2KWD0_TANCI</name>
<reference evidence="2" key="1">
    <citation type="journal article" date="2019" name="Sci. Rep.">
        <title>Draft genome of Tanacetum cinerariifolium, the natural source of mosquito coil.</title>
        <authorList>
            <person name="Yamashiro T."/>
            <person name="Shiraishi A."/>
            <person name="Satake H."/>
            <person name="Nakayama K."/>
        </authorList>
    </citation>
    <scope>NUCLEOTIDE SEQUENCE</scope>
</reference>
<keyword evidence="2" id="KW-0808">Transferase</keyword>
<dbReference type="InterPro" id="IPR001584">
    <property type="entry name" value="Integrase_cat-core"/>
</dbReference>
<dbReference type="GO" id="GO:0015074">
    <property type="term" value="P:DNA integration"/>
    <property type="evidence" value="ECO:0007669"/>
    <property type="project" value="InterPro"/>
</dbReference>
<dbReference type="EMBL" id="BKCJ010002981">
    <property type="protein sequence ID" value="GEU52204.1"/>
    <property type="molecule type" value="Genomic_DNA"/>
</dbReference>
<keyword evidence="2" id="KW-0548">Nucleotidyltransferase</keyword>
<accession>A0A6L2KWD0</accession>
<comment type="caution">
    <text evidence="2">The sequence shown here is derived from an EMBL/GenBank/DDBJ whole genome shotgun (WGS) entry which is preliminary data.</text>
</comment>